<organism evidence="2 3">
    <name type="scientific">Colwellia echini</name>
    <dbReference type="NCBI Taxonomy" id="1982103"/>
    <lineage>
        <taxon>Bacteria</taxon>
        <taxon>Pseudomonadati</taxon>
        <taxon>Pseudomonadota</taxon>
        <taxon>Gammaproteobacteria</taxon>
        <taxon>Alteromonadales</taxon>
        <taxon>Colwelliaceae</taxon>
        <taxon>Colwellia</taxon>
    </lineage>
</organism>
<dbReference type="Pfam" id="PF00462">
    <property type="entry name" value="Glutaredoxin"/>
    <property type="match status" value="1"/>
</dbReference>
<dbReference type="PROSITE" id="PS51354">
    <property type="entry name" value="GLUTAREDOXIN_2"/>
    <property type="match status" value="1"/>
</dbReference>
<keyword evidence="3" id="KW-1185">Reference proteome</keyword>
<proteinExistence type="predicted"/>
<dbReference type="RefSeq" id="WP_101345341.1">
    <property type="nucleotide sequence ID" value="NZ_PJAI02000011.1"/>
</dbReference>
<dbReference type="PROSITE" id="PS00195">
    <property type="entry name" value="GLUTAREDOXIN_1"/>
    <property type="match status" value="1"/>
</dbReference>
<dbReference type="PANTHER" id="PTHR34386:SF1">
    <property type="entry name" value="GLUTAREDOXIN-LIKE PROTEIN NRDH"/>
    <property type="match status" value="1"/>
</dbReference>
<evidence type="ECO:0000313" key="2">
    <source>
        <dbReference type="EMBL" id="TYK65385.1"/>
    </source>
</evidence>
<dbReference type="InterPro" id="IPR011767">
    <property type="entry name" value="GLR_AS"/>
</dbReference>
<feature type="domain" description="Glutaredoxin" evidence="1">
    <location>
        <begin position="4"/>
        <end position="60"/>
    </location>
</feature>
<reference evidence="2 3" key="1">
    <citation type="submission" date="2019-08" db="EMBL/GenBank/DDBJ databases">
        <title>Microbe sample from Colwellia echini.</title>
        <authorList>
            <person name="Christiansen L."/>
            <person name="Pathiraja D."/>
            <person name="Schultz-Johansen M."/>
            <person name="Choi I.-G."/>
            <person name="Stougaard P."/>
        </authorList>
    </citation>
    <scope>NUCLEOTIDE SEQUENCE [LARGE SCALE GENOMIC DNA]</scope>
    <source>
        <strain evidence="2 3">A3</strain>
    </source>
</reference>
<dbReference type="PANTHER" id="PTHR34386">
    <property type="entry name" value="GLUTAREDOXIN"/>
    <property type="match status" value="1"/>
</dbReference>
<sequence length="75" mass="8584">MKKVVLYTMDKCPHCQTAKRYLEQQGIAFRLCNIKTPKGQKEFASTRLRGVPVLKIGDQLLNGFSIKGFTEMYKS</sequence>
<gene>
    <name evidence="2" type="ORF">CWS31_011005</name>
</gene>
<protein>
    <submittedName>
        <fullName evidence="2">Glutaredoxin family protein</fullName>
    </submittedName>
</protein>
<accession>A0ABY3MW05</accession>
<evidence type="ECO:0000313" key="3">
    <source>
        <dbReference type="Proteomes" id="UP000815846"/>
    </source>
</evidence>
<dbReference type="InterPro" id="IPR036249">
    <property type="entry name" value="Thioredoxin-like_sf"/>
</dbReference>
<dbReference type="Gene3D" id="3.40.30.10">
    <property type="entry name" value="Glutaredoxin"/>
    <property type="match status" value="1"/>
</dbReference>
<dbReference type="EMBL" id="PJAI02000011">
    <property type="protein sequence ID" value="TYK65385.1"/>
    <property type="molecule type" value="Genomic_DNA"/>
</dbReference>
<dbReference type="CDD" id="cd02976">
    <property type="entry name" value="NrdH"/>
    <property type="match status" value="1"/>
</dbReference>
<comment type="caution">
    <text evidence="2">The sequence shown here is derived from an EMBL/GenBank/DDBJ whole genome shotgun (WGS) entry which is preliminary data.</text>
</comment>
<dbReference type="Proteomes" id="UP000815846">
    <property type="component" value="Unassembled WGS sequence"/>
</dbReference>
<evidence type="ECO:0000259" key="1">
    <source>
        <dbReference type="Pfam" id="PF00462"/>
    </source>
</evidence>
<dbReference type="InterPro" id="IPR002109">
    <property type="entry name" value="Glutaredoxin"/>
</dbReference>
<name>A0ABY3MW05_9GAMM</name>
<dbReference type="InterPro" id="IPR051548">
    <property type="entry name" value="Grx-like_ET"/>
</dbReference>
<dbReference type="SUPFAM" id="SSF52833">
    <property type="entry name" value="Thioredoxin-like"/>
    <property type="match status" value="1"/>
</dbReference>